<feature type="region of interest" description="Disordered" evidence="3">
    <location>
        <begin position="268"/>
        <end position="289"/>
    </location>
</feature>
<comment type="caution">
    <text evidence="5">The sequence shown here is derived from an EMBL/GenBank/DDBJ whole genome shotgun (WGS) entry which is preliminary data.</text>
</comment>
<dbReference type="EMBL" id="RZOA01000006">
    <property type="protein sequence ID" value="KAA8823814.1"/>
    <property type="molecule type" value="Genomic_DNA"/>
</dbReference>
<evidence type="ECO:0000313" key="6">
    <source>
        <dbReference type="Proteomes" id="UP000345527"/>
    </source>
</evidence>
<dbReference type="Proteomes" id="UP000374630">
    <property type="component" value="Unassembled WGS sequence"/>
</dbReference>
<dbReference type="InterPro" id="IPR003768">
    <property type="entry name" value="ScpA"/>
</dbReference>
<sequence length="289" mass="31277">MAFGEVDAAVESAVDSGFLVDLEVYSGPFDALLGLLANRRLELTEVSLAQITEEFAAYVKTLDFERSMDEASAFLDVASVLVEAKSAALLPSDEEGNRDEQSMEALRERDLLFARLLQYKAFKQAGADFRARMANNAGRFPHPATVDDAVAAMLPELAWTVEPLDLARLAARVIANAPADEVSVHQLHVPLVDLKLQAAIVRDRLRAAAGGAVSFADLTADASSRIEVVGRFLSLLVFFKQDVVQFKQDGPYEPLWLRWVAAGEETAGADRAGGPAHDAAGEIDEEDFA</sequence>
<dbReference type="Gene3D" id="6.10.250.2410">
    <property type="match status" value="1"/>
</dbReference>
<organism evidence="5 6">
    <name type="scientific">Bifidobacterium vespertilionis</name>
    <dbReference type="NCBI Taxonomy" id="2562524"/>
    <lineage>
        <taxon>Bacteria</taxon>
        <taxon>Bacillati</taxon>
        <taxon>Actinomycetota</taxon>
        <taxon>Actinomycetes</taxon>
        <taxon>Bifidobacteriales</taxon>
        <taxon>Bifidobacteriaceae</taxon>
        <taxon>Bifidobacterium</taxon>
    </lineage>
</organism>
<evidence type="ECO:0000313" key="4">
    <source>
        <dbReference type="EMBL" id="KAA8820082.1"/>
    </source>
</evidence>
<evidence type="ECO:0000256" key="3">
    <source>
        <dbReference type="SAM" id="MobiDB-lite"/>
    </source>
</evidence>
<dbReference type="Proteomes" id="UP000345527">
    <property type="component" value="Unassembled WGS sequence"/>
</dbReference>
<keyword evidence="7" id="KW-1185">Reference proteome</keyword>
<reference evidence="6 7" key="1">
    <citation type="journal article" date="2019" name="Syst. Appl. Microbiol.">
        <title>Characterization of Bifidobacterium species in feaces of the Egyptian fruit bat: Description of B. vespertilionis sp. nov. and B. rousetti sp. nov.</title>
        <authorList>
            <person name="Modesto M."/>
            <person name="Satti M."/>
            <person name="Watanabe K."/>
            <person name="Puglisi E."/>
            <person name="Morelli L."/>
            <person name="Huang C.-H."/>
            <person name="Liou J.-S."/>
            <person name="Miyashita M."/>
            <person name="Tamura T."/>
            <person name="Saito S."/>
            <person name="Mori K."/>
            <person name="Huang L."/>
            <person name="Sciavilla P."/>
            <person name="Sandri C."/>
            <person name="Spiezio C."/>
            <person name="Vitali F."/>
            <person name="Cavalieri D."/>
            <person name="Perpetuini G."/>
            <person name="Tofalo R."/>
            <person name="Bonetti A."/>
            <person name="Arita M."/>
            <person name="Mattarelli P."/>
        </authorList>
    </citation>
    <scope>NUCLEOTIDE SEQUENCE [LARGE SCALE GENOMIC DNA]</scope>
    <source>
        <strain evidence="4 7">RST16</strain>
        <strain evidence="5 6">RST8</strain>
    </source>
</reference>
<dbReference type="PANTHER" id="PTHR33969:SF2">
    <property type="entry name" value="SEGREGATION AND CONDENSATION PROTEIN A"/>
    <property type="match status" value="1"/>
</dbReference>
<evidence type="ECO:0000256" key="2">
    <source>
        <dbReference type="ARBA" id="ARBA00044777"/>
    </source>
</evidence>
<gene>
    <name evidence="5" type="ORF">EM848_04290</name>
    <name evidence="4" type="ORF">EMO90_07290</name>
</gene>
<protein>
    <recommendedName>
        <fullName evidence="2">Segregation and condensation protein A</fullName>
    </recommendedName>
</protein>
<dbReference type="EMBL" id="RZNZ01000009">
    <property type="protein sequence ID" value="KAA8820082.1"/>
    <property type="molecule type" value="Genomic_DNA"/>
</dbReference>
<proteinExistence type="predicted"/>
<dbReference type="AlphaFoldDB" id="A0A5J5E4D8"/>
<dbReference type="GO" id="GO:0007059">
    <property type="term" value="P:chromosome segregation"/>
    <property type="evidence" value="ECO:0007669"/>
    <property type="project" value="UniProtKB-KW"/>
</dbReference>
<dbReference type="Pfam" id="PF02616">
    <property type="entry name" value="SMC_ScpA"/>
    <property type="match status" value="1"/>
</dbReference>
<evidence type="ECO:0000256" key="1">
    <source>
        <dbReference type="ARBA" id="ARBA00022829"/>
    </source>
</evidence>
<keyword evidence="1" id="KW-0159">Chromosome partition</keyword>
<evidence type="ECO:0000313" key="5">
    <source>
        <dbReference type="EMBL" id="KAA8823814.1"/>
    </source>
</evidence>
<name>A0A5J5E4D8_9BIFI</name>
<dbReference type="RefSeq" id="WP_150353756.1">
    <property type="nucleotide sequence ID" value="NZ_RZNZ01000009.1"/>
</dbReference>
<evidence type="ECO:0000313" key="7">
    <source>
        <dbReference type="Proteomes" id="UP000374630"/>
    </source>
</evidence>
<dbReference type="PANTHER" id="PTHR33969">
    <property type="entry name" value="SEGREGATION AND CONDENSATION PROTEIN A"/>
    <property type="match status" value="1"/>
</dbReference>
<accession>A0A5J5E4D8</accession>
<dbReference type="OrthoDB" id="9811016at2"/>